<dbReference type="PANTHER" id="PTHR21180:SF32">
    <property type="entry name" value="ENDONUCLEASE_EXONUCLEASE_PHOSPHATASE FAMILY DOMAIN-CONTAINING PROTEIN 1"/>
    <property type="match status" value="1"/>
</dbReference>
<dbReference type="EMBL" id="BMJN01000006">
    <property type="protein sequence ID" value="GGE27656.1"/>
    <property type="molecule type" value="Genomic_DNA"/>
</dbReference>
<dbReference type="InterPro" id="IPR010994">
    <property type="entry name" value="RuvA_2-like"/>
</dbReference>
<evidence type="ECO:0000313" key="4">
    <source>
        <dbReference type="Proteomes" id="UP000660801"/>
    </source>
</evidence>
<dbReference type="Proteomes" id="UP000660801">
    <property type="component" value="Unassembled WGS sequence"/>
</dbReference>
<organism evidence="3 4">
    <name type="scientific">Streptococcus himalayensis</name>
    <dbReference type="NCBI Taxonomy" id="1888195"/>
    <lineage>
        <taxon>Bacteria</taxon>
        <taxon>Bacillati</taxon>
        <taxon>Bacillota</taxon>
        <taxon>Bacilli</taxon>
        <taxon>Lactobacillales</taxon>
        <taxon>Streptococcaceae</taxon>
        <taxon>Streptococcus</taxon>
    </lineage>
</organism>
<keyword evidence="1" id="KW-0812">Transmembrane</keyword>
<gene>
    <name evidence="3" type="primary">comEA</name>
    <name evidence="3" type="ORF">GCM10011510_06050</name>
</gene>
<dbReference type="Gene3D" id="3.10.560.10">
    <property type="entry name" value="Outer membrane lipoprotein wza domain like"/>
    <property type="match status" value="1"/>
</dbReference>
<dbReference type="InterPro" id="IPR051675">
    <property type="entry name" value="Endo/Exo/Phosphatase_dom_1"/>
</dbReference>
<protein>
    <submittedName>
        <fullName evidence="3">Competence protein CelA</fullName>
    </submittedName>
</protein>
<comment type="caution">
    <text evidence="3">The sequence shown here is derived from an EMBL/GenBank/DDBJ whole genome shotgun (WGS) entry which is preliminary data.</text>
</comment>
<dbReference type="GO" id="GO:0003677">
    <property type="term" value="F:DNA binding"/>
    <property type="evidence" value="ECO:0007669"/>
    <property type="project" value="InterPro"/>
</dbReference>
<dbReference type="GO" id="GO:0015627">
    <property type="term" value="C:type II protein secretion system complex"/>
    <property type="evidence" value="ECO:0007669"/>
    <property type="project" value="TreeGrafter"/>
</dbReference>
<dbReference type="PANTHER" id="PTHR21180">
    <property type="entry name" value="ENDONUCLEASE/EXONUCLEASE/PHOSPHATASE FAMILY DOMAIN-CONTAINING PROTEIN 1"/>
    <property type="match status" value="1"/>
</dbReference>
<dbReference type="GO" id="GO:0015628">
    <property type="term" value="P:protein secretion by the type II secretion system"/>
    <property type="evidence" value="ECO:0007669"/>
    <property type="project" value="TreeGrafter"/>
</dbReference>
<keyword evidence="1" id="KW-0472">Membrane</keyword>
<feature type="domain" description="Helix-hairpin-helix DNA-binding motif class 1" evidence="2">
    <location>
        <begin position="168"/>
        <end position="187"/>
    </location>
</feature>
<dbReference type="Gene3D" id="1.10.150.310">
    <property type="entry name" value="Tex RuvX-like domain-like"/>
    <property type="match status" value="1"/>
</dbReference>
<reference evidence="3" key="2">
    <citation type="submission" date="2020-09" db="EMBL/GenBank/DDBJ databases">
        <authorList>
            <person name="Sun Q."/>
            <person name="Zhou Y."/>
        </authorList>
    </citation>
    <scope>NUCLEOTIDE SEQUENCE</scope>
    <source>
        <strain evidence="3">CGMCC 1.15533</strain>
    </source>
</reference>
<sequence>MEKIMETIKEYKIVAAFVCLGVAIGGFFLFQTPTESSSSAQSLAQEVLVSSEEPKKETEEMVKAEPVEEPTLLTVDVKGAVQHPGIYELKKESRVNDAIQAAGGLTAEAESKSVNLAQKLTDEAVIYVAKLGEEAPVVTTQAQVGNSQATGASSDASGKVNLNTADLATLQTISGIGQKRAQDILDYRESNGKFKSVEELKNVSGIGAKTLEKLKAYVTVD</sequence>
<evidence type="ECO:0000256" key="1">
    <source>
        <dbReference type="SAM" id="Phobius"/>
    </source>
</evidence>
<keyword evidence="4" id="KW-1185">Reference proteome</keyword>
<feature type="domain" description="Helix-hairpin-helix DNA-binding motif class 1" evidence="2">
    <location>
        <begin position="198"/>
        <end position="217"/>
    </location>
</feature>
<accession>A0A917A6B7</accession>
<reference evidence="3" key="1">
    <citation type="journal article" date="2014" name="Int. J. Syst. Evol. Microbiol.">
        <title>Complete genome sequence of Corynebacterium casei LMG S-19264T (=DSM 44701T), isolated from a smear-ripened cheese.</title>
        <authorList>
            <consortium name="US DOE Joint Genome Institute (JGI-PGF)"/>
            <person name="Walter F."/>
            <person name="Albersmeier A."/>
            <person name="Kalinowski J."/>
            <person name="Ruckert C."/>
        </authorList>
    </citation>
    <scope>NUCLEOTIDE SEQUENCE</scope>
    <source>
        <strain evidence="3">CGMCC 1.15533</strain>
    </source>
</reference>
<dbReference type="SUPFAM" id="SSF47781">
    <property type="entry name" value="RuvA domain 2-like"/>
    <property type="match status" value="1"/>
</dbReference>
<dbReference type="InterPro" id="IPR019554">
    <property type="entry name" value="Soluble_ligand-bd"/>
</dbReference>
<keyword evidence="1" id="KW-1133">Transmembrane helix</keyword>
<feature type="transmembrane region" description="Helical" evidence="1">
    <location>
        <begin position="12"/>
        <end position="30"/>
    </location>
</feature>
<evidence type="ECO:0000259" key="2">
    <source>
        <dbReference type="SMART" id="SM00278"/>
    </source>
</evidence>
<name>A0A917A6B7_9STRE</name>
<proteinExistence type="predicted"/>
<dbReference type="GO" id="GO:0006281">
    <property type="term" value="P:DNA repair"/>
    <property type="evidence" value="ECO:0007669"/>
    <property type="project" value="InterPro"/>
</dbReference>
<evidence type="ECO:0000313" key="3">
    <source>
        <dbReference type="EMBL" id="GGE27656.1"/>
    </source>
</evidence>
<dbReference type="Pfam" id="PF10531">
    <property type="entry name" value="SLBB"/>
    <property type="match status" value="1"/>
</dbReference>
<dbReference type="InterPro" id="IPR004509">
    <property type="entry name" value="Competence_ComEA_HhH"/>
</dbReference>
<dbReference type="SMART" id="SM00278">
    <property type="entry name" value="HhH1"/>
    <property type="match status" value="2"/>
</dbReference>
<dbReference type="AlphaFoldDB" id="A0A917A6B7"/>
<dbReference type="RefSeq" id="WP_068991861.1">
    <property type="nucleotide sequence ID" value="NZ_BMJN01000006.1"/>
</dbReference>
<dbReference type="OrthoDB" id="9790239at2"/>
<dbReference type="NCBIfam" id="TIGR00426">
    <property type="entry name" value="competence protein ComEA helix-hairpin-helix repeat region"/>
    <property type="match status" value="1"/>
</dbReference>
<dbReference type="Pfam" id="PF12836">
    <property type="entry name" value="HHH_3"/>
    <property type="match status" value="1"/>
</dbReference>
<dbReference type="InterPro" id="IPR003583">
    <property type="entry name" value="Hlx-hairpin-Hlx_DNA-bd_motif"/>
</dbReference>